<feature type="active site" description="Nucleophile" evidence="5">
    <location>
        <position position="327"/>
    </location>
</feature>
<comment type="similarity">
    <text evidence="5">Belongs to the class I-like SAM-binding methyltransferase superfamily. RsmB/NOP family.</text>
</comment>
<dbReference type="PANTHER" id="PTHR22807:SF53">
    <property type="entry name" value="RIBOSOMAL RNA SMALL SUBUNIT METHYLTRANSFERASE B-RELATED"/>
    <property type="match status" value="1"/>
</dbReference>
<feature type="binding site" evidence="5">
    <location>
        <position position="274"/>
    </location>
    <ligand>
        <name>S-adenosyl-L-methionine</name>
        <dbReference type="ChEBI" id="CHEBI:59789"/>
    </ligand>
</feature>
<dbReference type="InterPro" id="IPR001678">
    <property type="entry name" value="MeTrfase_RsmB-F_NOP2_dom"/>
</dbReference>
<dbReference type="InterPro" id="IPR049560">
    <property type="entry name" value="MeTrfase_RsmB-F_NOP2_cat"/>
</dbReference>
<evidence type="ECO:0000256" key="5">
    <source>
        <dbReference type="PROSITE-ProRule" id="PRU01023"/>
    </source>
</evidence>
<dbReference type="PATRIC" id="fig|1229831.3.peg.866"/>
<dbReference type="GO" id="GO:0003723">
    <property type="term" value="F:RNA binding"/>
    <property type="evidence" value="ECO:0007669"/>
    <property type="project" value="UniProtKB-UniRule"/>
</dbReference>
<evidence type="ECO:0000313" key="7">
    <source>
        <dbReference type="EMBL" id="AHK63716.1"/>
    </source>
</evidence>
<dbReference type="Proteomes" id="UP000019433">
    <property type="component" value="Chromosome"/>
</dbReference>
<dbReference type="STRING" id="1229831.M832_08670"/>
<reference evidence="7 8" key="1">
    <citation type="journal article" date="2014" name="Syst. Appl. Microbiol.">
        <title>Evidence for the existence of two new members of the family Chlamydiaceae and proposal of Chlamydia avium sp. nov. and Chlamydia gallinacea sp. nov.</title>
        <authorList>
            <person name="Sachse K."/>
            <person name="Laroucau K."/>
            <person name="Riege K."/>
            <person name="Wehner S."/>
            <person name="Dilcher M."/>
            <person name="Creasy H.H."/>
            <person name="Weidmann M."/>
            <person name="Myers G."/>
            <person name="Vorimore F."/>
            <person name="Vicari N."/>
            <person name="Magnino S."/>
            <person name="Liebler-Tenorio E."/>
            <person name="Ruettger A."/>
            <person name="Bavoil P.M."/>
            <person name="Hufert F.T."/>
            <person name="Rossello-Mora R."/>
            <person name="Marz M."/>
        </authorList>
    </citation>
    <scope>NUCLEOTIDE SEQUENCE [LARGE SCALE GENOMIC DNA]</scope>
    <source>
        <strain evidence="7 8">10DC88</strain>
    </source>
</reference>
<dbReference type="PRINTS" id="PR02008">
    <property type="entry name" value="RCMTFAMILY"/>
</dbReference>
<dbReference type="Pfam" id="PF22458">
    <property type="entry name" value="RsmF-B_ferredox"/>
    <property type="match status" value="1"/>
</dbReference>
<feature type="domain" description="SAM-dependent MTase RsmB/NOP-type" evidence="6">
    <location>
        <begin position="113"/>
        <end position="370"/>
    </location>
</feature>
<dbReference type="PANTHER" id="PTHR22807">
    <property type="entry name" value="NOP2 YEAST -RELATED NOL1/NOP2/FMU SUN DOMAIN-CONTAINING"/>
    <property type="match status" value="1"/>
</dbReference>
<dbReference type="GO" id="GO:0001510">
    <property type="term" value="P:RNA methylation"/>
    <property type="evidence" value="ECO:0007669"/>
    <property type="project" value="InterPro"/>
</dbReference>
<dbReference type="HOGENOM" id="CLU_005316_0_2_0"/>
<dbReference type="Gene3D" id="3.30.70.1170">
    <property type="entry name" value="Sun protein, domain 3"/>
    <property type="match status" value="1"/>
</dbReference>
<dbReference type="EMBL" id="CP006571">
    <property type="protein sequence ID" value="AHK63716.1"/>
    <property type="molecule type" value="Genomic_DNA"/>
</dbReference>
<keyword evidence="4 5" id="KW-0694">RNA-binding</keyword>
<sequence length="370" mass="42703">MYTYYTMIPFRLYHLYSLLNMMHSTPVGEANRLASYFKCHRSLGSKDRQWISSRIFAILRHQRLLETLLAREDRKVTPESLVSKVEEGAIENLDSYQDLPWPIRYSLSDDLALQLIKDYGETKAQEIAKWFLQEAPLFIRVNTRRISVEDLQQCLGYPCESGEVLGSLCFLKRYPLQHSLAFRQGLFEIQDESSQKITLDIPMTKQDCVLDFCAGAGGKSLILAEKTQHVILHDSRKNILQEAKQRLLRAGLRNFSIKEKKSLKKQGFSLVVVDAPCSGSGVFRRHPEKKLLFSNQLLMQYSHLQRKILKEASSYVQHGGRLVYITCSLLSLENEQHIDYMSSLGWEVEHSTHIPPNQGDSFFSVHFIRK</sequence>
<dbReference type="CDD" id="cd02440">
    <property type="entry name" value="AdoMet_MTases"/>
    <property type="match status" value="1"/>
</dbReference>
<evidence type="ECO:0000313" key="8">
    <source>
        <dbReference type="Proteomes" id="UP000019433"/>
    </source>
</evidence>
<name>W8JGS3_9CHLA</name>
<dbReference type="KEGG" id="cav:M832_08670"/>
<dbReference type="InterPro" id="IPR054728">
    <property type="entry name" value="RsmB-like_ferredoxin"/>
</dbReference>
<dbReference type="InterPro" id="IPR023267">
    <property type="entry name" value="RCMT"/>
</dbReference>
<organism evidence="7 8">
    <name type="scientific">Chlamydia avium 10DC88</name>
    <dbReference type="NCBI Taxonomy" id="1229831"/>
    <lineage>
        <taxon>Bacteria</taxon>
        <taxon>Pseudomonadati</taxon>
        <taxon>Chlamydiota</taxon>
        <taxon>Chlamydiia</taxon>
        <taxon>Chlamydiales</taxon>
        <taxon>Chlamydiaceae</taxon>
        <taxon>Chlamydia/Chlamydophila group</taxon>
        <taxon>Chlamydia</taxon>
    </lineage>
</organism>
<evidence type="ECO:0000256" key="3">
    <source>
        <dbReference type="ARBA" id="ARBA00022691"/>
    </source>
</evidence>
<dbReference type="PROSITE" id="PS51686">
    <property type="entry name" value="SAM_MT_RSMB_NOP"/>
    <property type="match status" value="1"/>
</dbReference>
<dbReference type="Gene3D" id="3.40.50.150">
    <property type="entry name" value="Vaccinia Virus protein VP39"/>
    <property type="match status" value="1"/>
</dbReference>
<comment type="caution">
    <text evidence="5">Lacks conserved residue(s) required for the propagation of feature annotation.</text>
</comment>
<dbReference type="SUPFAM" id="SSF53335">
    <property type="entry name" value="S-adenosyl-L-methionine-dependent methyltransferases"/>
    <property type="match status" value="1"/>
</dbReference>
<dbReference type="eggNOG" id="COG0144">
    <property type="taxonomic scope" value="Bacteria"/>
</dbReference>
<dbReference type="GO" id="GO:0008173">
    <property type="term" value="F:RNA methyltransferase activity"/>
    <property type="evidence" value="ECO:0007669"/>
    <property type="project" value="InterPro"/>
</dbReference>
<proteinExistence type="inferred from homology"/>
<dbReference type="InterPro" id="IPR029063">
    <property type="entry name" value="SAM-dependent_MTases_sf"/>
</dbReference>
<evidence type="ECO:0000256" key="1">
    <source>
        <dbReference type="ARBA" id="ARBA00022603"/>
    </source>
</evidence>
<keyword evidence="1 5" id="KW-0489">Methyltransferase</keyword>
<keyword evidence="2 5" id="KW-0808">Transferase</keyword>
<gene>
    <name evidence="7" type="ORF">M832_08670</name>
</gene>
<evidence type="ECO:0000256" key="4">
    <source>
        <dbReference type="ARBA" id="ARBA00022884"/>
    </source>
</evidence>
<accession>W8JGS3</accession>
<evidence type="ECO:0000256" key="2">
    <source>
        <dbReference type="ARBA" id="ARBA00022679"/>
    </source>
</evidence>
<keyword evidence="3 5" id="KW-0949">S-adenosyl-L-methionine</keyword>
<protein>
    <submittedName>
        <fullName evidence="7">NOL1/NOP2/sun family protein</fullName>
    </submittedName>
</protein>
<feature type="binding site" evidence="5">
    <location>
        <position position="234"/>
    </location>
    <ligand>
        <name>S-adenosyl-L-methionine</name>
        <dbReference type="ChEBI" id="CHEBI:59789"/>
    </ligand>
</feature>
<dbReference type="AlphaFoldDB" id="W8JGS3"/>
<dbReference type="Pfam" id="PF01189">
    <property type="entry name" value="Methyltr_RsmB-F"/>
    <property type="match status" value="1"/>
</dbReference>
<evidence type="ECO:0000259" key="6">
    <source>
        <dbReference type="PROSITE" id="PS51686"/>
    </source>
</evidence>